<comment type="similarity">
    <text evidence="1">Belongs to the 'phage' integrase family.</text>
</comment>
<keyword evidence="4" id="KW-0233">DNA recombination</keyword>
<dbReference type="SUPFAM" id="SSF56349">
    <property type="entry name" value="DNA breaking-rejoining enzymes"/>
    <property type="match status" value="1"/>
</dbReference>
<sequence>MPLTDTEARKTPPSDRPQKLFDGGGLYLLINPNGTRWWRLKYRVAGSEKLLSLGVYPEVSLKAARERREELRRQLKAGIDPGQQRRAEKLSQAGAVADTFEAIANEWLELQKKRLAPATHSKCRWMLDGYLIPAFGRLPMGDVTPPMILAALRLIESKGAHETAHRCRAFCGRIFRYAIATSRAERDPSADLRGALAPVVHTPRAAITDPERIGDLLRAIDGYEGHYPTLYALRLAPLVFTRPGELRCAEWAEIDLDGAEWVIPGRRMKMRQEHIVPLSTQAVEILRAAHKVSSNSRFVFPGVRNRAEPLSNNTINAALRRLGYPKDEMTGHGFRALASTRLNEMGWAPDVIERQLAHAEANRVRAVYNRAQYLPERRKMMQAWADYLDGLRRP</sequence>
<dbReference type="InterPro" id="IPR011010">
    <property type="entry name" value="DNA_brk_join_enz"/>
</dbReference>
<dbReference type="InterPro" id="IPR010998">
    <property type="entry name" value="Integrase_recombinase_N"/>
</dbReference>
<dbReference type="InterPro" id="IPR050808">
    <property type="entry name" value="Phage_Integrase"/>
</dbReference>
<dbReference type="Pfam" id="PF13356">
    <property type="entry name" value="Arm-DNA-bind_3"/>
    <property type="match status" value="1"/>
</dbReference>
<evidence type="ECO:0000259" key="5">
    <source>
        <dbReference type="PROSITE" id="PS51898"/>
    </source>
</evidence>
<keyword evidence="7" id="KW-1185">Reference proteome</keyword>
<evidence type="ECO:0000256" key="4">
    <source>
        <dbReference type="ARBA" id="ARBA00023172"/>
    </source>
</evidence>
<dbReference type="InterPro" id="IPR053876">
    <property type="entry name" value="Phage_int_M"/>
</dbReference>
<dbReference type="InterPro" id="IPR038488">
    <property type="entry name" value="Integrase_DNA-bd_sf"/>
</dbReference>
<evidence type="ECO:0000313" key="6">
    <source>
        <dbReference type="EMBL" id="MCQ4164678.1"/>
    </source>
</evidence>
<dbReference type="EMBL" id="JANFQO010000006">
    <property type="protein sequence ID" value="MCQ4164678.1"/>
    <property type="molecule type" value="Genomic_DNA"/>
</dbReference>
<gene>
    <name evidence="6" type="ORF">NM961_08140</name>
</gene>
<dbReference type="Pfam" id="PF00589">
    <property type="entry name" value="Phage_integrase"/>
    <property type="match status" value="1"/>
</dbReference>
<dbReference type="Gene3D" id="1.10.443.10">
    <property type="entry name" value="Intergrase catalytic core"/>
    <property type="match status" value="1"/>
</dbReference>
<keyword evidence="3" id="KW-0238">DNA-binding</keyword>
<dbReference type="InterPro" id="IPR025166">
    <property type="entry name" value="Integrase_DNA_bind_dom"/>
</dbReference>
<proteinExistence type="inferred from homology"/>
<dbReference type="PANTHER" id="PTHR30629">
    <property type="entry name" value="PROPHAGE INTEGRASE"/>
    <property type="match status" value="1"/>
</dbReference>
<organism evidence="6 7">
    <name type="scientific">Tahibacter harae</name>
    <dbReference type="NCBI Taxonomy" id="2963937"/>
    <lineage>
        <taxon>Bacteria</taxon>
        <taxon>Pseudomonadati</taxon>
        <taxon>Pseudomonadota</taxon>
        <taxon>Gammaproteobacteria</taxon>
        <taxon>Lysobacterales</taxon>
        <taxon>Rhodanobacteraceae</taxon>
        <taxon>Tahibacter</taxon>
    </lineage>
</organism>
<evidence type="ECO:0000313" key="7">
    <source>
        <dbReference type="Proteomes" id="UP001165498"/>
    </source>
</evidence>
<comment type="caution">
    <text evidence="6">The sequence shown here is derived from an EMBL/GenBank/DDBJ whole genome shotgun (WGS) entry which is preliminary data.</text>
</comment>
<evidence type="ECO:0000256" key="1">
    <source>
        <dbReference type="ARBA" id="ARBA00008857"/>
    </source>
</evidence>
<keyword evidence="2" id="KW-0229">DNA integration</keyword>
<dbReference type="PANTHER" id="PTHR30629:SF2">
    <property type="entry name" value="PROPHAGE INTEGRASE INTS-RELATED"/>
    <property type="match status" value="1"/>
</dbReference>
<protein>
    <submittedName>
        <fullName evidence="6">Tyrosine-type recombinase/integrase</fullName>
    </submittedName>
</protein>
<dbReference type="PROSITE" id="PS51898">
    <property type="entry name" value="TYR_RECOMBINASE"/>
    <property type="match status" value="1"/>
</dbReference>
<evidence type="ECO:0000256" key="2">
    <source>
        <dbReference type="ARBA" id="ARBA00022908"/>
    </source>
</evidence>
<evidence type="ECO:0000256" key="3">
    <source>
        <dbReference type="ARBA" id="ARBA00023125"/>
    </source>
</evidence>
<dbReference type="Proteomes" id="UP001165498">
    <property type="component" value="Unassembled WGS sequence"/>
</dbReference>
<dbReference type="Gene3D" id="3.30.160.390">
    <property type="entry name" value="Integrase, DNA-binding domain"/>
    <property type="match status" value="1"/>
</dbReference>
<dbReference type="InterPro" id="IPR002104">
    <property type="entry name" value="Integrase_catalytic"/>
</dbReference>
<dbReference type="Pfam" id="PF22022">
    <property type="entry name" value="Phage_int_M"/>
    <property type="match status" value="1"/>
</dbReference>
<dbReference type="CDD" id="cd00801">
    <property type="entry name" value="INT_P4_C"/>
    <property type="match status" value="1"/>
</dbReference>
<dbReference type="RefSeq" id="WP_255913562.1">
    <property type="nucleotide sequence ID" value="NZ_JANFQO010000006.1"/>
</dbReference>
<dbReference type="Gene3D" id="1.10.150.130">
    <property type="match status" value="1"/>
</dbReference>
<feature type="domain" description="Tyr recombinase" evidence="5">
    <location>
        <begin position="203"/>
        <end position="382"/>
    </location>
</feature>
<accession>A0ABT1QQY1</accession>
<dbReference type="InterPro" id="IPR013762">
    <property type="entry name" value="Integrase-like_cat_sf"/>
</dbReference>
<reference evidence="6" key="1">
    <citation type="submission" date="2022-07" db="EMBL/GenBank/DDBJ databases">
        <title>Tahibacter sp., a new gammaproteobacterium isolated from the silt sample collected at pig farm.</title>
        <authorList>
            <person name="Chen H."/>
        </authorList>
    </citation>
    <scope>NUCLEOTIDE SEQUENCE</scope>
    <source>
        <strain evidence="6">P2K</strain>
    </source>
</reference>
<name>A0ABT1QQY1_9GAMM</name>